<feature type="compositionally biased region" description="Polar residues" evidence="1">
    <location>
        <begin position="217"/>
        <end position="229"/>
    </location>
</feature>
<feature type="transmembrane region" description="Helical" evidence="2">
    <location>
        <begin position="6"/>
        <end position="24"/>
    </location>
</feature>
<protein>
    <recommendedName>
        <fullName evidence="3">Smoothelin domain-containing protein</fullName>
    </recommendedName>
</protein>
<feature type="region of interest" description="Disordered" evidence="1">
    <location>
        <begin position="853"/>
        <end position="873"/>
    </location>
</feature>
<evidence type="ECO:0000313" key="4">
    <source>
        <dbReference type="EMBL" id="CAH0777023.1"/>
    </source>
</evidence>
<feature type="compositionally biased region" description="Low complexity" evidence="1">
    <location>
        <begin position="1610"/>
        <end position="1636"/>
    </location>
</feature>
<reference evidence="4" key="1">
    <citation type="submission" date="2021-12" db="EMBL/GenBank/DDBJ databases">
        <authorList>
            <person name="King R."/>
        </authorList>
    </citation>
    <scope>NUCLEOTIDE SEQUENCE</scope>
</reference>
<feature type="compositionally biased region" description="Polar residues" evidence="1">
    <location>
        <begin position="787"/>
        <end position="796"/>
    </location>
</feature>
<feature type="compositionally biased region" description="Basic residues" evidence="1">
    <location>
        <begin position="527"/>
        <end position="542"/>
    </location>
</feature>
<feature type="compositionally biased region" description="Low complexity" evidence="1">
    <location>
        <begin position="230"/>
        <end position="252"/>
    </location>
</feature>
<feature type="compositionally biased region" description="Basic and acidic residues" evidence="1">
    <location>
        <begin position="570"/>
        <end position="582"/>
    </location>
</feature>
<feature type="compositionally biased region" description="Basic and acidic residues" evidence="1">
    <location>
        <begin position="766"/>
        <end position="779"/>
    </location>
</feature>
<evidence type="ECO:0000259" key="3">
    <source>
        <dbReference type="Pfam" id="PF12510"/>
    </source>
</evidence>
<feature type="compositionally biased region" description="Polar residues" evidence="1">
    <location>
        <begin position="858"/>
        <end position="873"/>
    </location>
</feature>
<feature type="region of interest" description="Disordered" evidence="1">
    <location>
        <begin position="757"/>
        <end position="800"/>
    </location>
</feature>
<feature type="compositionally biased region" description="Polar residues" evidence="1">
    <location>
        <begin position="1555"/>
        <end position="1564"/>
    </location>
</feature>
<dbReference type="Proteomes" id="UP001152759">
    <property type="component" value="Chromosome 8"/>
</dbReference>
<feature type="region of interest" description="Disordered" evidence="1">
    <location>
        <begin position="1554"/>
        <end position="1693"/>
    </location>
</feature>
<feature type="compositionally biased region" description="Polar residues" evidence="1">
    <location>
        <begin position="253"/>
        <end position="263"/>
    </location>
</feature>
<feature type="domain" description="Smoothelin" evidence="3">
    <location>
        <begin position="380"/>
        <end position="420"/>
    </location>
</feature>
<feature type="region of interest" description="Disordered" evidence="1">
    <location>
        <begin position="901"/>
        <end position="927"/>
    </location>
</feature>
<feature type="compositionally biased region" description="Low complexity" evidence="1">
    <location>
        <begin position="171"/>
        <end position="186"/>
    </location>
</feature>
<feature type="compositionally biased region" description="Low complexity" evidence="1">
    <location>
        <begin position="1569"/>
        <end position="1602"/>
    </location>
</feature>
<feature type="compositionally biased region" description="Basic and acidic residues" evidence="1">
    <location>
        <begin position="190"/>
        <end position="202"/>
    </location>
</feature>
<proteinExistence type="predicted"/>
<sequence>MIEFDAFLLSQLSLSTVGILLVWFMPSDFEILSVLFGGFILGINLISFLIAEKGKISSKNGEEPSGLITRTQYNYEAPSIHEEGRSETTTQTTTLGNRRLSTGPQITEAIEDSEESRRSSKRYVSSRSSSGTKITEILENGTDSRRSSTHEEADGKLNGILKKSGSGKFNVASSTVVTTSTSETVTNGDSSRKSSVDAERRKPSLVRGDSIKALQHKFQQATVSSSLKQNSGASVRNRSSSNSLDSSTRTTTKTSQPVESSQNETSVKTSSYSVKSKTESTSSGPTSFLDNKSKVTGVQDILERMRNADLASDVTESTEDQEARSLLNKFLGASVILQGMEAGMKSINGRSPQSLTTNSATLVNRVEKQRMASEAKTQNLDELDLETIWDEQHLKNLLEACTDYEGRRKIRARLRTVMAEHKACGDVTALVSNSVGADASMTQGECAFMRSHSRESSTIDDSGTESGEDLRHLSPQLLAEVQGALSRLEGALPGLDPNRRESLVQLVSRLQTCLKIQQPNPAPPHPPPRRFSNKRTSRHSRHTVGVSREELDDARKWLEENYPDLKSKQVTKDDIDVRDRQKSTGSLPFNSEASQSKHYRPVKFNAHHTKKKSDPDILNRSKKKIVKAEFHQPKLHQVSYTDKEAPQSASISFVDDDTKTESTESLLDYDPNLRLFNSSHSKLVNRTLSKPENGSDGDISSAEEDLVKPLNSAQNDFLSSHQKFANFLASENKKQNRFQGRSSKKMKLRRSNTIDIPKPIHYLSSGDDHEAGSADEVSRMRNGARGKSNNTSNRSSIAFEPKTENDRKFLAFLKLADQSEAESKLVVYNSSARGGPHWSSRFSNMKTKFETLERDSKSQSSGTAVPMPNQNKRSVLDKVKQLNAVDSLPVKPIQPTQQISTNQFSHAPRSPFRPICKSPQNPWVKPSASGTVKQMVKEKFCHEATGPPMYLPPPKTTPTHDIVMPQPIRKNIMPTTSNVQKPFSYSSNSVCQQNAFPNYPQGTPMENNFNAATRNQSIQNMYPPDTKFCTNTLFNPSAIPLTPEINPPPPFRNNSNEQFYNSKVLTQYRLPSEANPHLFKTPVQAPYIKPQSPTPFNSHVPQYIPQKDAALNNPSEIPLHPSPYLPPSVNPYPTSISPVNYRPNNTIKHNFPTPDYSPVNYSPFSNSPYNSSSANGSGPLNEKFFPPTDSRSVTLASPYLNQNGQYSVSDPNFHNSQNSSFMMNHSVPFASVNPSPASISGFSTPLNSISNSVTPNFNNTPIENTPLAASNTPNIPFLNNRNSVNIPFTDGLTVSEKAPLNHVSERKNMFTRNFDNFLSDNEEVKAKLSQSSNPHRNSVHNFSNFYEQKPYEPVPIQKTYSLSNIHTKQDLNPSFERNFDPFYSELQPASMSSYPPSSIASNVSSPRFDIIPSSRNYPAETKSYFTPEPLSDNRNSIYASGAHSYSTSNKANGESLPYSSPHLEPTTPIRCLDQPDYESTNTNPKLANISPFQFDDASSSPSSWKEAEPETSPSVMQPQTAVSKVMGKAQCQQAVVVSDRTRHRFDEMAQKLSAELSQKMQSPSDRSKSPSGASVSSGHQSRSSSLHSNFMSPVKSPSSSKSLPYGQNISSSLNRSSSSYSMTSATTSPSSHSSSSPFHSLHQAKSSSNLKSESDSQRPSPPQSPTIIKATPANKPPGPPLSPSFQQIPPISNSPFLAQFGMGAVKSKSQHLLSPASSPFCQSQNFSSTRSSPANPAFTSYSPDLMTPMAKFPSSHFSSPSRSPARSPTSSVLQKSESWHQMVVEQMLSAKQAPPLPKISRAKSSHALAYPKQYEASMSPDAASKKQATVKEYLRKSSKSSSACAVKANFKKATSEKNSSATTLKKEAAVVKLNDDLGNVDEAFESLFQESKKKQSK</sequence>
<dbReference type="InterPro" id="IPR022189">
    <property type="entry name" value="SMTN"/>
</dbReference>
<feature type="region of interest" description="Disordered" evidence="1">
    <location>
        <begin position="449"/>
        <end position="469"/>
    </location>
</feature>
<dbReference type="EMBL" id="OU963869">
    <property type="protein sequence ID" value="CAH0777023.1"/>
    <property type="molecule type" value="Genomic_DNA"/>
</dbReference>
<keyword evidence="2" id="KW-0812">Transmembrane</keyword>
<name>A0A9P0CE04_BEMTA</name>
<feature type="region of interest" description="Disordered" evidence="1">
    <location>
        <begin position="1707"/>
        <end position="1776"/>
    </location>
</feature>
<dbReference type="Pfam" id="PF12510">
    <property type="entry name" value="Smoothelin"/>
    <property type="match status" value="1"/>
</dbReference>
<keyword evidence="2" id="KW-0472">Membrane</keyword>
<evidence type="ECO:0000256" key="1">
    <source>
        <dbReference type="SAM" id="MobiDB-lite"/>
    </source>
</evidence>
<feature type="transmembrane region" description="Helical" evidence="2">
    <location>
        <begin position="31"/>
        <end position="51"/>
    </location>
</feature>
<keyword evidence="2" id="KW-1133">Transmembrane helix</keyword>
<evidence type="ECO:0000313" key="5">
    <source>
        <dbReference type="Proteomes" id="UP001152759"/>
    </source>
</evidence>
<feature type="compositionally biased region" description="Basic and acidic residues" evidence="1">
    <location>
        <begin position="142"/>
        <end position="155"/>
    </location>
</feature>
<feature type="compositionally biased region" description="Low complexity" evidence="1">
    <location>
        <begin position="1753"/>
        <end position="1771"/>
    </location>
</feature>
<evidence type="ECO:0000256" key="2">
    <source>
        <dbReference type="SAM" id="Phobius"/>
    </source>
</evidence>
<feature type="region of interest" description="Disordered" evidence="1">
    <location>
        <begin position="516"/>
        <end position="549"/>
    </location>
</feature>
<feature type="compositionally biased region" description="Basic residues" evidence="1">
    <location>
        <begin position="597"/>
        <end position="611"/>
    </location>
</feature>
<gene>
    <name evidence="4" type="ORF">BEMITA_LOCUS13035</name>
</gene>
<feature type="compositionally biased region" description="Polar residues" evidence="1">
    <location>
        <begin position="95"/>
        <end position="105"/>
    </location>
</feature>
<organism evidence="4 5">
    <name type="scientific">Bemisia tabaci</name>
    <name type="common">Sweetpotato whitefly</name>
    <name type="synonym">Aleurodes tabaci</name>
    <dbReference type="NCBI Taxonomy" id="7038"/>
    <lineage>
        <taxon>Eukaryota</taxon>
        <taxon>Metazoa</taxon>
        <taxon>Ecdysozoa</taxon>
        <taxon>Arthropoda</taxon>
        <taxon>Hexapoda</taxon>
        <taxon>Insecta</taxon>
        <taxon>Pterygota</taxon>
        <taxon>Neoptera</taxon>
        <taxon>Paraneoptera</taxon>
        <taxon>Hemiptera</taxon>
        <taxon>Sternorrhyncha</taxon>
        <taxon>Aleyrodoidea</taxon>
        <taxon>Aleyrodidae</taxon>
        <taxon>Aleyrodinae</taxon>
        <taxon>Bemisia</taxon>
    </lineage>
</organism>
<feature type="region of interest" description="Disordered" evidence="1">
    <location>
        <begin position="81"/>
        <end position="291"/>
    </location>
</feature>
<feature type="compositionally biased region" description="Polar residues" evidence="1">
    <location>
        <begin position="583"/>
        <end position="596"/>
    </location>
</feature>
<feature type="compositionally biased region" description="Low complexity" evidence="1">
    <location>
        <begin position="264"/>
        <end position="283"/>
    </location>
</feature>
<keyword evidence="5" id="KW-1185">Reference proteome</keyword>
<feature type="compositionally biased region" description="Polar residues" evidence="1">
    <location>
        <begin position="1683"/>
        <end position="1693"/>
    </location>
</feature>
<accession>A0A9P0CE04</accession>
<feature type="compositionally biased region" description="Polar residues" evidence="1">
    <location>
        <begin position="1710"/>
        <end position="1742"/>
    </location>
</feature>
<feature type="region of interest" description="Disordered" evidence="1">
    <location>
        <begin position="1444"/>
        <end position="1519"/>
    </location>
</feature>
<feature type="region of interest" description="Disordered" evidence="1">
    <location>
        <begin position="570"/>
        <end position="619"/>
    </location>
</feature>